<dbReference type="SUPFAM" id="SSF55729">
    <property type="entry name" value="Acyl-CoA N-acyltransferases (Nat)"/>
    <property type="match status" value="1"/>
</dbReference>
<dbReference type="EMBL" id="WWCU01000012">
    <property type="protein sequence ID" value="MYN08228.1"/>
    <property type="molecule type" value="Genomic_DNA"/>
</dbReference>
<dbReference type="Pfam" id="PF13302">
    <property type="entry name" value="Acetyltransf_3"/>
    <property type="match status" value="1"/>
</dbReference>
<name>A0A7X4HCF3_9BURK</name>
<dbReference type="InterPro" id="IPR051531">
    <property type="entry name" value="N-acetyltransferase"/>
</dbReference>
<protein>
    <submittedName>
        <fullName evidence="2">GNAT family N-acetyltransferase</fullName>
    </submittedName>
</protein>
<dbReference type="Proteomes" id="UP000450676">
    <property type="component" value="Unassembled WGS sequence"/>
</dbReference>
<dbReference type="InterPro" id="IPR000182">
    <property type="entry name" value="GNAT_dom"/>
</dbReference>
<dbReference type="GO" id="GO:0008999">
    <property type="term" value="F:protein-N-terminal-alanine acetyltransferase activity"/>
    <property type="evidence" value="ECO:0007669"/>
    <property type="project" value="TreeGrafter"/>
</dbReference>
<dbReference type="PANTHER" id="PTHR43792:SF9">
    <property type="entry name" value="RIBOSOMAL-PROTEIN-ALANINE ACETYLTRANSFERASE"/>
    <property type="match status" value="1"/>
</dbReference>
<dbReference type="RefSeq" id="WP_161072556.1">
    <property type="nucleotide sequence ID" value="NZ_CP086370.1"/>
</dbReference>
<evidence type="ECO:0000313" key="2">
    <source>
        <dbReference type="EMBL" id="MYN08228.1"/>
    </source>
</evidence>
<reference evidence="2 3" key="1">
    <citation type="submission" date="2019-12" db="EMBL/GenBank/DDBJ databases">
        <title>Novel species isolated from a subtropical stream in China.</title>
        <authorList>
            <person name="Lu H."/>
        </authorList>
    </citation>
    <scope>NUCLEOTIDE SEQUENCE [LARGE SCALE GENOMIC DNA]</scope>
    <source>
        <strain evidence="2 3">FT127W</strain>
    </source>
</reference>
<proteinExistence type="predicted"/>
<keyword evidence="2" id="KW-0808">Transferase</keyword>
<dbReference type="InterPro" id="IPR016181">
    <property type="entry name" value="Acyl_CoA_acyltransferase"/>
</dbReference>
<dbReference type="GO" id="GO:0005737">
    <property type="term" value="C:cytoplasm"/>
    <property type="evidence" value="ECO:0007669"/>
    <property type="project" value="TreeGrafter"/>
</dbReference>
<dbReference type="PROSITE" id="PS51186">
    <property type="entry name" value="GNAT"/>
    <property type="match status" value="1"/>
</dbReference>
<dbReference type="AlphaFoldDB" id="A0A7X4HCF3"/>
<evidence type="ECO:0000259" key="1">
    <source>
        <dbReference type="PROSITE" id="PS51186"/>
    </source>
</evidence>
<comment type="caution">
    <text evidence="2">The sequence shown here is derived from an EMBL/GenBank/DDBJ whole genome shotgun (WGS) entry which is preliminary data.</text>
</comment>
<sequence>MASLPKITLKTERLVLRHIEEADAAALFGIYSDPETMRYWSSPPWQEQAQAQAHVAMTLAGYADGSIFTMGLTLPATGELIGVCRLHQFNRQNRRCEMGYILSRAHWGKGYMQEAIAATISHGFQAFDLHRIEADVDPRNTASAALLKRLHFVHEGHLRQRWIVDGEICDTDFFGLLRADWEAQRGT</sequence>
<accession>A0A7X4HCF3</accession>
<feature type="domain" description="N-acetyltransferase" evidence="1">
    <location>
        <begin position="14"/>
        <end position="180"/>
    </location>
</feature>
<dbReference type="Gene3D" id="3.40.630.30">
    <property type="match status" value="1"/>
</dbReference>
<evidence type="ECO:0000313" key="3">
    <source>
        <dbReference type="Proteomes" id="UP000450676"/>
    </source>
</evidence>
<dbReference type="PANTHER" id="PTHR43792">
    <property type="entry name" value="GNAT FAMILY, PUTATIVE (AFU_ORTHOLOGUE AFUA_3G00765)-RELATED-RELATED"/>
    <property type="match status" value="1"/>
</dbReference>
<organism evidence="2 3">
    <name type="scientific">Pseudoduganella aquatica</name>
    <dbReference type="NCBI Taxonomy" id="2660641"/>
    <lineage>
        <taxon>Bacteria</taxon>
        <taxon>Pseudomonadati</taxon>
        <taxon>Pseudomonadota</taxon>
        <taxon>Betaproteobacteria</taxon>
        <taxon>Burkholderiales</taxon>
        <taxon>Oxalobacteraceae</taxon>
        <taxon>Telluria group</taxon>
        <taxon>Pseudoduganella</taxon>
    </lineage>
</organism>
<gene>
    <name evidence="2" type="ORF">GTP77_12880</name>
</gene>
<keyword evidence="3" id="KW-1185">Reference proteome</keyword>